<evidence type="ECO:0000256" key="15">
    <source>
        <dbReference type="ARBA" id="ARBA00044899"/>
    </source>
</evidence>
<dbReference type="EMBL" id="BMJS01000008">
    <property type="protein sequence ID" value="GGF94978.1"/>
    <property type="molecule type" value="Genomic_DNA"/>
</dbReference>
<evidence type="ECO:0000256" key="2">
    <source>
        <dbReference type="ARBA" id="ARBA00008335"/>
    </source>
</evidence>
<evidence type="ECO:0000256" key="8">
    <source>
        <dbReference type="ARBA" id="ARBA00044876"/>
    </source>
</evidence>
<evidence type="ECO:0000256" key="21">
    <source>
        <dbReference type="ARBA" id="ARBA00044985"/>
    </source>
</evidence>
<feature type="transmembrane region" description="Helical" evidence="25">
    <location>
        <begin position="111"/>
        <end position="129"/>
    </location>
</feature>
<evidence type="ECO:0000256" key="1">
    <source>
        <dbReference type="ARBA" id="ARBA00004155"/>
    </source>
</evidence>
<dbReference type="Proteomes" id="UP000636949">
    <property type="component" value="Unassembled WGS sequence"/>
</dbReference>
<feature type="transmembrane region" description="Helical" evidence="25">
    <location>
        <begin position="150"/>
        <end position="170"/>
    </location>
</feature>
<evidence type="ECO:0000256" key="7">
    <source>
        <dbReference type="ARBA" id="ARBA00023228"/>
    </source>
</evidence>
<feature type="transmembrane region" description="Helical" evidence="25">
    <location>
        <begin position="321"/>
        <end position="344"/>
    </location>
</feature>
<evidence type="ECO:0000256" key="24">
    <source>
        <dbReference type="ARBA" id="ARBA00046376"/>
    </source>
</evidence>
<dbReference type="InterPro" id="IPR052187">
    <property type="entry name" value="MFSD1"/>
</dbReference>
<evidence type="ECO:0000256" key="17">
    <source>
        <dbReference type="ARBA" id="ARBA00044903"/>
    </source>
</evidence>
<comment type="catalytic activity">
    <reaction evidence="16">
        <text>L-lysyl-L-lysine(out) = L-lysyl-L-lysine(in)</text>
        <dbReference type="Rhea" id="RHEA:79403"/>
        <dbReference type="ChEBI" id="CHEBI:229956"/>
    </reaction>
</comment>
<name>A0A8J2Z445_9GAMM</name>
<keyword evidence="7" id="KW-0458">Lysosome</keyword>
<comment type="catalytic activity">
    <reaction evidence="14">
        <text>L-aspartyl-L-lysine(out) = L-aspartyl-L-lysine(in)</text>
        <dbReference type="Rhea" id="RHEA:79411"/>
        <dbReference type="ChEBI" id="CHEBI:229953"/>
    </reaction>
</comment>
<comment type="catalytic activity">
    <reaction evidence="9">
        <text>L-histidyl-glycine(out) = L-histidyl-glycine(in)</text>
        <dbReference type="Rhea" id="RHEA:79395"/>
        <dbReference type="ChEBI" id="CHEBI:229957"/>
    </reaction>
</comment>
<gene>
    <name evidence="27" type="ORF">GCM10010995_10210</name>
</gene>
<dbReference type="InterPro" id="IPR011701">
    <property type="entry name" value="MFS"/>
</dbReference>
<comment type="catalytic activity">
    <reaction evidence="13">
        <text>L-alpha-aminoacyl-L-lysine(out) = L-alpha-aminoacyl-L-lysine(in)</text>
        <dbReference type="Rhea" id="RHEA:79383"/>
        <dbReference type="ChEBI" id="CHEBI:229966"/>
    </reaction>
</comment>
<comment type="function">
    <text evidence="23">Lysosomal dipeptide uniporter that selectively exports lysine, arginine or histidine-containing dipeptides with a net positive charge from the lysosome lumen into the cytosol. Could play a role in a specific type of protein O-glycosylation indirectly regulating macrophages migration and tissue invasion. Also essential for liver homeostasis.</text>
</comment>
<comment type="catalytic activity">
    <reaction evidence="12">
        <text>L-lysyl-L-alpha-amino acid(out) = L-lysyl-L-alpha-amino acid(in)</text>
        <dbReference type="Rhea" id="RHEA:79387"/>
        <dbReference type="ChEBI" id="CHEBI:229965"/>
    </reaction>
</comment>
<dbReference type="SUPFAM" id="SSF103473">
    <property type="entry name" value="MFS general substrate transporter"/>
    <property type="match status" value="1"/>
</dbReference>
<organism evidence="27 28">
    <name type="scientific">Cysteiniphilum litorale</name>
    <dbReference type="NCBI Taxonomy" id="2056700"/>
    <lineage>
        <taxon>Bacteria</taxon>
        <taxon>Pseudomonadati</taxon>
        <taxon>Pseudomonadota</taxon>
        <taxon>Gammaproteobacteria</taxon>
        <taxon>Thiotrichales</taxon>
        <taxon>Fastidiosibacteraceae</taxon>
        <taxon>Cysteiniphilum</taxon>
    </lineage>
</organism>
<evidence type="ECO:0000256" key="25">
    <source>
        <dbReference type="SAM" id="Phobius"/>
    </source>
</evidence>
<comment type="caution">
    <text evidence="27">The sequence shown here is derived from an EMBL/GenBank/DDBJ whole genome shotgun (WGS) entry which is preliminary data.</text>
</comment>
<dbReference type="PROSITE" id="PS00216">
    <property type="entry name" value="SUGAR_TRANSPORT_1"/>
    <property type="match status" value="1"/>
</dbReference>
<sequence>MSSLVQPNLFSRKLFKGWFFFSLAGIFFLYEFFCRASFGSMNTVFAHDLHLDALTVSSISSAYFLAYSLMQLPVGILIDHFGVRKVGTFAIIVTALGALLFSFATTAAVAWIGRFAIGLGSAFAFAMMFKIILDWFPHQHLGVMGGMTQILGMIGPILAGAPFVLMLVVTDNDWRLIFHGVFIAGCVLALFFFLFVRDKSKRQVDKIELNTKSTLTVKQKLVMLIKIKQVWLIAIFAFFVYPAVEVIGSMSGVGYLEHYFSQTISASTVSFVWLGLGLGSPLVGLLSDRLGRRKHVLLGCAVFGVVISLLLNWLAIDSYVIFSILMFLLGVAAGAQTLSFAIMIENVPASLTATAVGFNNMFVLLGAWAAQNVTGIVLNQFAMSGENISVHGYQVALTIGCTVFFAIAFVIGLLTIKETYCKRLPTLQE</sequence>
<evidence type="ECO:0000256" key="3">
    <source>
        <dbReference type="ARBA" id="ARBA00022448"/>
    </source>
</evidence>
<evidence type="ECO:0000313" key="27">
    <source>
        <dbReference type="EMBL" id="GGF94978.1"/>
    </source>
</evidence>
<keyword evidence="6 25" id="KW-0472">Membrane</keyword>
<comment type="subcellular location">
    <subcellularLocation>
        <location evidence="1">Lysosome membrane</location>
        <topology evidence="1">Multi-pass membrane protein</topology>
    </subcellularLocation>
</comment>
<dbReference type="InterPro" id="IPR020846">
    <property type="entry name" value="MFS_dom"/>
</dbReference>
<evidence type="ECO:0000259" key="26">
    <source>
        <dbReference type="PROSITE" id="PS50850"/>
    </source>
</evidence>
<evidence type="ECO:0000256" key="18">
    <source>
        <dbReference type="ARBA" id="ARBA00044912"/>
    </source>
</evidence>
<feature type="transmembrane region" description="Helical" evidence="25">
    <location>
        <begin position="259"/>
        <end position="284"/>
    </location>
</feature>
<dbReference type="GO" id="GO:0022857">
    <property type="term" value="F:transmembrane transporter activity"/>
    <property type="evidence" value="ECO:0007669"/>
    <property type="project" value="InterPro"/>
</dbReference>
<evidence type="ECO:0000256" key="14">
    <source>
        <dbReference type="ARBA" id="ARBA00044898"/>
    </source>
</evidence>
<evidence type="ECO:0000256" key="5">
    <source>
        <dbReference type="ARBA" id="ARBA00022989"/>
    </source>
</evidence>
<proteinExistence type="inferred from homology"/>
<evidence type="ECO:0000313" key="28">
    <source>
        <dbReference type="Proteomes" id="UP000636949"/>
    </source>
</evidence>
<reference evidence="27" key="1">
    <citation type="journal article" date="2014" name="Int. J. Syst. Evol. Microbiol.">
        <title>Complete genome sequence of Corynebacterium casei LMG S-19264T (=DSM 44701T), isolated from a smear-ripened cheese.</title>
        <authorList>
            <consortium name="US DOE Joint Genome Institute (JGI-PGF)"/>
            <person name="Walter F."/>
            <person name="Albersmeier A."/>
            <person name="Kalinowski J."/>
            <person name="Ruckert C."/>
        </authorList>
    </citation>
    <scope>NUCLEOTIDE SEQUENCE</scope>
    <source>
        <strain evidence="27">CGMCC 1.15758</strain>
    </source>
</reference>
<feature type="transmembrane region" description="Helical" evidence="25">
    <location>
        <begin position="14"/>
        <end position="33"/>
    </location>
</feature>
<evidence type="ECO:0000256" key="20">
    <source>
        <dbReference type="ARBA" id="ARBA00044924"/>
    </source>
</evidence>
<comment type="catalytic activity">
    <reaction evidence="19">
        <text>L-alanyl-L-lysine(out) = L-alanyl-L-lysine(in)</text>
        <dbReference type="Rhea" id="RHEA:79415"/>
        <dbReference type="ChEBI" id="CHEBI:192470"/>
    </reaction>
</comment>
<dbReference type="RefSeq" id="WP_117002007.1">
    <property type="nucleotide sequence ID" value="NZ_BMJS01000008.1"/>
</dbReference>
<evidence type="ECO:0000256" key="10">
    <source>
        <dbReference type="ARBA" id="ARBA00044881"/>
    </source>
</evidence>
<comment type="subunit">
    <text evidence="24">Homodimer. Interacts with lysosomal protein GLMP (via lumenal domain); the interaction starts while both proteins are still in the endoplasmic reticulum and is required for stabilization of MFSD1 in lysosomes but has no direct effect on its targeting to lysosomes or transporter activity.</text>
</comment>
<feature type="transmembrane region" description="Helical" evidence="25">
    <location>
        <begin position="390"/>
        <end position="414"/>
    </location>
</feature>
<dbReference type="Gene3D" id="1.20.1250.20">
    <property type="entry name" value="MFS general substrate transporter like domains"/>
    <property type="match status" value="2"/>
</dbReference>
<evidence type="ECO:0000256" key="12">
    <source>
        <dbReference type="ARBA" id="ARBA00044891"/>
    </source>
</evidence>
<evidence type="ECO:0000256" key="22">
    <source>
        <dbReference type="ARBA" id="ARBA00045018"/>
    </source>
</evidence>
<feature type="transmembrane region" description="Helical" evidence="25">
    <location>
        <begin position="230"/>
        <end position="253"/>
    </location>
</feature>
<feature type="transmembrane region" description="Helical" evidence="25">
    <location>
        <begin position="53"/>
        <end position="74"/>
    </location>
</feature>
<comment type="catalytic activity">
    <reaction evidence="17">
        <text>L-arginyl-glycine(out) = L-arginyl-glycine(in)</text>
        <dbReference type="Rhea" id="RHEA:79391"/>
        <dbReference type="ChEBI" id="CHEBI:229955"/>
    </reaction>
</comment>
<feature type="transmembrane region" description="Helical" evidence="25">
    <location>
        <begin position="351"/>
        <end position="370"/>
    </location>
</feature>
<keyword evidence="3" id="KW-0813">Transport</keyword>
<keyword evidence="5 25" id="KW-1133">Transmembrane helix</keyword>
<evidence type="ECO:0000256" key="6">
    <source>
        <dbReference type="ARBA" id="ARBA00023136"/>
    </source>
</evidence>
<feature type="domain" description="Major facilitator superfamily (MFS) profile" evidence="26">
    <location>
        <begin position="17"/>
        <end position="420"/>
    </location>
</feature>
<feature type="transmembrane region" description="Helical" evidence="25">
    <location>
        <begin position="176"/>
        <end position="196"/>
    </location>
</feature>
<dbReference type="Pfam" id="PF07690">
    <property type="entry name" value="MFS_1"/>
    <property type="match status" value="1"/>
</dbReference>
<dbReference type="PANTHER" id="PTHR23512:SF3">
    <property type="entry name" value="MAJOR FACILITATOR SUPERFAMILY DOMAIN-CONTAINING PROTEIN 1"/>
    <property type="match status" value="1"/>
</dbReference>
<evidence type="ECO:0000256" key="13">
    <source>
        <dbReference type="ARBA" id="ARBA00044893"/>
    </source>
</evidence>
<comment type="catalytic activity">
    <reaction evidence="18">
        <text>L-histidyl-L-alpha-amino acid(out) = L-histidyl-L-alpha-amino acid(in)</text>
        <dbReference type="Rhea" id="RHEA:79379"/>
        <dbReference type="ChEBI" id="CHEBI:229964"/>
    </reaction>
</comment>
<protein>
    <recommendedName>
        <fullName evidence="21">Lysosomal dipeptide transporter MFSD1</fullName>
    </recommendedName>
    <alternativeName>
        <fullName evidence="22">Major facilitator superfamily domain-containing protein 1</fullName>
    </alternativeName>
</protein>
<dbReference type="PANTHER" id="PTHR23512">
    <property type="entry name" value="MAJOR FACILITATOR SUPERFAMILY DOMAIN-CONTAINING PROTEIN 1"/>
    <property type="match status" value="1"/>
</dbReference>
<evidence type="ECO:0000256" key="16">
    <source>
        <dbReference type="ARBA" id="ARBA00044900"/>
    </source>
</evidence>
<dbReference type="OrthoDB" id="5620971at2"/>
<reference evidence="27" key="2">
    <citation type="submission" date="2020-09" db="EMBL/GenBank/DDBJ databases">
        <authorList>
            <person name="Sun Q."/>
            <person name="Zhou Y."/>
        </authorList>
    </citation>
    <scope>NUCLEOTIDE SEQUENCE</scope>
    <source>
        <strain evidence="27">CGMCC 1.15758</strain>
    </source>
</reference>
<accession>A0A8J2Z445</accession>
<comment type="catalytic activity">
    <reaction evidence="15">
        <text>L-arginyl-L-alpha-amino acid(out) = L-arginyl-L-alpha-amino acid(in)</text>
        <dbReference type="Rhea" id="RHEA:79371"/>
        <dbReference type="ChEBI" id="CHEBI:84315"/>
    </reaction>
</comment>
<keyword evidence="4 25" id="KW-0812">Transmembrane</keyword>
<keyword evidence="28" id="KW-1185">Reference proteome</keyword>
<dbReference type="AlphaFoldDB" id="A0A8J2Z445"/>
<evidence type="ECO:0000256" key="11">
    <source>
        <dbReference type="ARBA" id="ARBA00044884"/>
    </source>
</evidence>
<dbReference type="InterPro" id="IPR005829">
    <property type="entry name" value="Sugar_transporter_CS"/>
</dbReference>
<feature type="transmembrane region" description="Helical" evidence="25">
    <location>
        <begin position="86"/>
        <end position="105"/>
    </location>
</feature>
<feature type="transmembrane region" description="Helical" evidence="25">
    <location>
        <begin position="296"/>
        <end position="315"/>
    </location>
</feature>
<evidence type="ECO:0000256" key="4">
    <source>
        <dbReference type="ARBA" id="ARBA00022692"/>
    </source>
</evidence>
<evidence type="ECO:0000256" key="23">
    <source>
        <dbReference type="ARBA" id="ARBA00045709"/>
    </source>
</evidence>
<dbReference type="GO" id="GO:0005765">
    <property type="term" value="C:lysosomal membrane"/>
    <property type="evidence" value="ECO:0007669"/>
    <property type="project" value="UniProtKB-SubCell"/>
</dbReference>
<evidence type="ECO:0000256" key="9">
    <source>
        <dbReference type="ARBA" id="ARBA00044878"/>
    </source>
</evidence>
<comment type="catalytic activity">
    <reaction evidence="8">
        <text>L-lysyl-L-alanine(out) = L-lysyl-L-alanine(in)</text>
        <dbReference type="Rhea" id="RHEA:79399"/>
        <dbReference type="ChEBI" id="CHEBI:229954"/>
    </reaction>
</comment>
<comment type="catalytic activity">
    <reaction evidence="20">
        <text>L-lysyl-glycine(out) = L-lysyl-glycine(in)</text>
        <dbReference type="Rhea" id="RHEA:79407"/>
        <dbReference type="ChEBI" id="CHEBI:191202"/>
    </reaction>
</comment>
<dbReference type="PROSITE" id="PS50850">
    <property type="entry name" value="MFS"/>
    <property type="match status" value="1"/>
</dbReference>
<comment type="catalytic activity">
    <reaction evidence="10">
        <text>L-alpha-aminoacyl-L-arginine(out) = L-alpha-aminoacyl-L-arginine(in)</text>
        <dbReference type="Rhea" id="RHEA:79367"/>
        <dbReference type="ChEBI" id="CHEBI:229968"/>
    </reaction>
</comment>
<dbReference type="InterPro" id="IPR036259">
    <property type="entry name" value="MFS_trans_sf"/>
</dbReference>
<evidence type="ECO:0000256" key="19">
    <source>
        <dbReference type="ARBA" id="ARBA00044919"/>
    </source>
</evidence>
<comment type="catalytic activity">
    <reaction evidence="11">
        <text>L-alpha-aminoacyl-L-histidine(out) = L-alpha-aminoacyl-L-histidine(in)</text>
        <dbReference type="Rhea" id="RHEA:79375"/>
        <dbReference type="ChEBI" id="CHEBI:229967"/>
    </reaction>
</comment>
<comment type="similarity">
    <text evidence="2">Belongs to the major facilitator superfamily.</text>
</comment>